<comment type="caution">
    <text evidence="1">The sequence shown here is derived from an EMBL/GenBank/DDBJ whole genome shotgun (WGS) entry which is preliminary data.</text>
</comment>
<dbReference type="EMBL" id="JAGFBV010000043">
    <property type="protein sequence ID" value="MBP4139981.1"/>
    <property type="molecule type" value="Genomic_DNA"/>
</dbReference>
<keyword evidence="2" id="KW-1185">Reference proteome</keyword>
<dbReference type="AlphaFoldDB" id="A0A940XAY0"/>
<protein>
    <submittedName>
        <fullName evidence="1">Uncharacterized protein</fullName>
    </submittedName>
</protein>
<dbReference type="Proteomes" id="UP000675047">
    <property type="component" value="Unassembled WGS sequence"/>
</dbReference>
<accession>A0A940XAY0</accession>
<gene>
    <name evidence="1" type="ORF">J3495_18060</name>
</gene>
<evidence type="ECO:0000313" key="2">
    <source>
        <dbReference type="Proteomes" id="UP000675047"/>
    </source>
</evidence>
<organism evidence="1 2">
    <name type="scientific">Flavobacterium geliluteum</name>
    <dbReference type="NCBI Taxonomy" id="2816120"/>
    <lineage>
        <taxon>Bacteria</taxon>
        <taxon>Pseudomonadati</taxon>
        <taxon>Bacteroidota</taxon>
        <taxon>Flavobacteriia</taxon>
        <taxon>Flavobacteriales</taxon>
        <taxon>Flavobacteriaceae</taxon>
        <taxon>Flavobacterium</taxon>
    </lineage>
</organism>
<name>A0A940XAY0_9FLAO</name>
<dbReference type="RefSeq" id="WP_210668219.1">
    <property type="nucleotide sequence ID" value="NZ_JAGFBV010000043.1"/>
</dbReference>
<proteinExistence type="predicted"/>
<sequence length="52" mass="6160">MTVLVIYEKWICAPHALLNDYLEKRSEIVEVAKLIDLNEKYSRILDVKILEK</sequence>
<evidence type="ECO:0000313" key="1">
    <source>
        <dbReference type="EMBL" id="MBP4139981.1"/>
    </source>
</evidence>
<reference evidence="1 2" key="1">
    <citation type="submission" date="2021-03" db="EMBL/GenBank/DDBJ databases">
        <title>Flavobacterium Flabelliformis Sp. Nov. And Flavobacterium Geliluteum Sp. Nov., Two Novel Multidrug Resistant Psychrophilic Species Isolated From Antarctica.</title>
        <authorList>
            <person name="Kralova S."/>
            <person name="Busse H.J."/>
            <person name="Bezdicek M."/>
            <person name="Nykrynova M."/>
            <person name="Kroupova E."/>
            <person name="Krsek D."/>
            <person name="Sedlacek I."/>
        </authorList>
    </citation>
    <scope>NUCLEOTIDE SEQUENCE [LARGE SCALE GENOMIC DNA]</scope>
    <source>
        <strain evidence="1 2">P7388</strain>
    </source>
</reference>